<dbReference type="EMBL" id="CP114196">
    <property type="protein sequence ID" value="WAT93801.1"/>
    <property type="molecule type" value="Genomic_DNA"/>
</dbReference>
<reference evidence="3" key="1">
    <citation type="submission" date="2022-12" db="EMBL/GenBank/DDBJ databases">
        <title>Vibrio parahaemolyticus become highly virulent by producing novel Tc toxins.</title>
        <authorList>
            <person name="Yang F."/>
            <person name="You Y."/>
            <person name="Lai Q."/>
            <person name="Xu L."/>
            <person name="Li F."/>
        </authorList>
    </citation>
    <scope>NUCLEOTIDE SEQUENCE</scope>
    <source>
        <strain evidence="3">Vp-HL-202005</strain>
        <plasmid evidence="3">pHLA</plasmid>
    </source>
</reference>
<feature type="region of interest" description="Disordered" evidence="2">
    <location>
        <begin position="1"/>
        <end position="24"/>
    </location>
</feature>
<dbReference type="PANTHER" id="PTHR38973:SF2">
    <property type="entry name" value="PARB_REPB_SPO0J FAMILY PLASMID PARTITION PROTEIN"/>
    <property type="match status" value="1"/>
</dbReference>
<sequence>MSSHRRNVQAYTPGGNRTSKLSSDSVAITTKEEQLLNEAAQAGVSELEIAVDGQEVLFQLVEIPFDKIEAETFVSEDNVRDQSIMSRLSVIDITNKISDKGQLYPGLAIKHTDSQGGVTYEVIDGSQRRSGCFYSKRGFKIYATSQNITRESKQSLSEVSNTHRPMSLYELGKQWLNLKKEQGLNNIQIATEKGYDKNLVSAGIKAAELPKWLIDVIPSVPDLGRPSIIELDKKITSLSDKEKSGFENFCSSLLEETENLRLTALSAKHANAQIVKKILSYSYAEHDEDQGQDALTKPKKLKKKLDNGSEVHVKHDSLKGEFSFTVKNISDEQKQQLDQLLGDWGLSI</sequence>
<evidence type="ECO:0000313" key="4">
    <source>
        <dbReference type="Proteomes" id="UP001156560"/>
    </source>
</evidence>
<dbReference type="Proteomes" id="UP001156560">
    <property type="component" value="Plasmid pHLA"/>
</dbReference>
<dbReference type="AlphaFoldDB" id="A0AA47JN15"/>
<dbReference type="GO" id="GO:0003677">
    <property type="term" value="F:DNA binding"/>
    <property type="evidence" value="ECO:0007669"/>
    <property type="project" value="UniProtKB-KW"/>
</dbReference>
<evidence type="ECO:0000256" key="1">
    <source>
        <dbReference type="ARBA" id="ARBA00023125"/>
    </source>
</evidence>
<accession>A0AA47JN15</accession>
<proteinExistence type="predicted"/>
<keyword evidence="1" id="KW-0238">DNA-binding</keyword>
<gene>
    <name evidence="3" type="ORF">O1Q84_26115</name>
</gene>
<name>A0AA47JN15_VIBPH</name>
<organism evidence="3 4">
    <name type="scientific">Vibrio parahaemolyticus</name>
    <dbReference type="NCBI Taxonomy" id="670"/>
    <lineage>
        <taxon>Bacteria</taxon>
        <taxon>Pseudomonadati</taxon>
        <taxon>Pseudomonadota</taxon>
        <taxon>Gammaproteobacteria</taxon>
        <taxon>Vibrionales</taxon>
        <taxon>Vibrionaceae</taxon>
        <taxon>Vibrio</taxon>
    </lineage>
</organism>
<evidence type="ECO:0000313" key="3">
    <source>
        <dbReference type="EMBL" id="WAT93801.1"/>
    </source>
</evidence>
<keyword evidence="3" id="KW-0614">Plasmid</keyword>
<dbReference type="Gene3D" id="1.10.10.2830">
    <property type="match status" value="1"/>
</dbReference>
<dbReference type="PANTHER" id="PTHR38973">
    <property type="entry name" value="PLASMID PARTITIONING CONTROL PROTEIN-RELATED"/>
    <property type="match status" value="1"/>
</dbReference>
<protein>
    <submittedName>
        <fullName evidence="3">ParB N-terminal domain-containing protein</fullName>
    </submittedName>
</protein>
<dbReference type="RefSeq" id="WP_025633951.1">
    <property type="nucleotide sequence ID" value="NZ_CP114196.1"/>
</dbReference>
<geneLocation type="plasmid" evidence="3 4">
    <name>pHLA</name>
</geneLocation>
<evidence type="ECO:0000256" key="2">
    <source>
        <dbReference type="SAM" id="MobiDB-lite"/>
    </source>
</evidence>
<feature type="compositionally biased region" description="Polar residues" evidence="2">
    <location>
        <begin position="15"/>
        <end position="24"/>
    </location>
</feature>